<dbReference type="PANTHER" id="PTHR13748">
    <property type="entry name" value="COBW-RELATED"/>
    <property type="match status" value="1"/>
</dbReference>
<protein>
    <recommendedName>
        <fullName evidence="7">CobW C-terminal domain-containing protein</fullName>
    </recommendedName>
</protein>
<dbReference type="Gene3D" id="3.30.1220.10">
    <property type="entry name" value="CobW-like, C-terminal domain"/>
    <property type="match status" value="1"/>
</dbReference>
<feature type="domain" description="CobW C-terminal" evidence="7">
    <location>
        <begin position="216"/>
        <end position="306"/>
    </location>
</feature>
<dbReference type="Pfam" id="PF02492">
    <property type="entry name" value="cobW"/>
    <property type="match status" value="1"/>
</dbReference>
<accession>A0A412XSN7</accession>
<comment type="catalytic activity">
    <reaction evidence="6">
        <text>GTP + H2O = GDP + phosphate + H(+)</text>
        <dbReference type="Rhea" id="RHEA:19669"/>
        <dbReference type="ChEBI" id="CHEBI:15377"/>
        <dbReference type="ChEBI" id="CHEBI:15378"/>
        <dbReference type="ChEBI" id="CHEBI:37565"/>
        <dbReference type="ChEBI" id="CHEBI:43474"/>
        <dbReference type="ChEBI" id="CHEBI:58189"/>
    </reaction>
    <physiologicalReaction direction="left-to-right" evidence="6">
        <dbReference type="Rhea" id="RHEA:19670"/>
    </physiologicalReaction>
</comment>
<dbReference type="SUPFAM" id="SSF90002">
    <property type="entry name" value="Hypothetical protein YjiA, C-terminal domain"/>
    <property type="match status" value="1"/>
</dbReference>
<evidence type="ECO:0000313" key="9">
    <source>
        <dbReference type="Proteomes" id="UP000283850"/>
    </source>
</evidence>
<dbReference type="GO" id="GO:0005737">
    <property type="term" value="C:cytoplasm"/>
    <property type="evidence" value="ECO:0007669"/>
    <property type="project" value="TreeGrafter"/>
</dbReference>
<comment type="caution">
    <text evidence="8">The sequence shown here is derived from an EMBL/GenBank/DDBJ whole genome shotgun (WGS) entry which is preliminary data.</text>
</comment>
<gene>
    <name evidence="8" type="ORF">DWW10_22690</name>
</gene>
<keyword evidence="2" id="KW-0378">Hydrolase</keyword>
<dbReference type="RefSeq" id="WP_022391787.1">
    <property type="nucleotide sequence ID" value="NZ_QRZF01000024.1"/>
</dbReference>
<sequence>MSNQLIQVDIISGFLGAGKTTLIQNIIGAGARSGRLMILENEFGAIDVDGEVLETTGVEVESIIAGCICCSGADVLINKLSEIASSYAPRQLIIEPTGIARLSDIRRIFQCKAVRRLYQLNRVVTVVDAVTYPIWIKVSKEFFNDQIRFSDLIYVSKVEDCMSQQVIELLSLIDTIHPDCPVSTDIHELLACWNTGIKKKACSSMYLAPGKDSGLFETFSIEYSEGFNHSSLLQLLDKVQEGVFGSVYRIKGCFQDETETGYTLDWVGNRYRLIPSGSVNNPSTRLCFIGSRLDRESLNDALEQIKIN</sequence>
<dbReference type="InterPro" id="IPR051316">
    <property type="entry name" value="Zinc-reg_GTPase_activator"/>
</dbReference>
<comment type="similarity">
    <text evidence="4">Belongs to the SIMIBI class G3E GTPase family. ZNG1 subfamily.</text>
</comment>
<evidence type="ECO:0000256" key="4">
    <source>
        <dbReference type="ARBA" id="ARBA00034320"/>
    </source>
</evidence>
<dbReference type="Proteomes" id="UP000283850">
    <property type="component" value="Unassembled WGS sequence"/>
</dbReference>
<evidence type="ECO:0000256" key="2">
    <source>
        <dbReference type="ARBA" id="ARBA00022801"/>
    </source>
</evidence>
<comment type="function">
    <text evidence="5">Zinc chaperone that directly transfers zinc cofactor to target proteins, thereby activating them. Zinc is transferred from the CXCC motif in the GTPase domain to the zinc binding site in target proteins in a process requiring GTP hydrolysis.</text>
</comment>
<dbReference type="EMBL" id="QRZF01000024">
    <property type="protein sequence ID" value="RGV48272.1"/>
    <property type="molecule type" value="Genomic_DNA"/>
</dbReference>
<keyword evidence="1" id="KW-0547">Nucleotide-binding</keyword>
<dbReference type="SMART" id="SM00833">
    <property type="entry name" value="CobW_C"/>
    <property type="match status" value="1"/>
</dbReference>
<dbReference type="InterPro" id="IPR036627">
    <property type="entry name" value="CobW-likC_sf"/>
</dbReference>
<dbReference type="GO" id="GO:0000166">
    <property type="term" value="F:nucleotide binding"/>
    <property type="evidence" value="ECO:0007669"/>
    <property type="project" value="UniProtKB-KW"/>
</dbReference>
<reference evidence="8 9" key="1">
    <citation type="submission" date="2018-08" db="EMBL/GenBank/DDBJ databases">
        <title>A genome reference for cultivated species of the human gut microbiota.</title>
        <authorList>
            <person name="Zou Y."/>
            <person name="Xue W."/>
            <person name="Luo G."/>
        </authorList>
    </citation>
    <scope>NUCLEOTIDE SEQUENCE [LARGE SCALE GENOMIC DNA]</scope>
    <source>
        <strain evidence="8 9">AF14-32</strain>
    </source>
</reference>
<evidence type="ECO:0000259" key="7">
    <source>
        <dbReference type="SMART" id="SM00833"/>
    </source>
</evidence>
<dbReference type="SUPFAM" id="SSF52540">
    <property type="entry name" value="P-loop containing nucleoside triphosphate hydrolases"/>
    <property type="match status" value="1"/>
</dbReference>
<dbReference type="InterPro" id="IPR011629">
    <property type="entry name" value="CobW-like_C"/>
</dbReference>
<organism evidence="8 9">
    <name type="scientific">Bacteroides intestinalis</name>
    <dbReference type="NCBI Taxonomy" id="329854"/>
    <lineage>
        <taxon>Bacteria</taxon>
        <taxon>Pseudomonadati</taxon>
        <taxon>Bacteroidota</taxon>
        <taxon>Bacteroidia</taxon>
        <taxon>Bacteroidales</taxon>
        <taxon>Bacteroidaceae</taxon>
        <taxon>Bacteroides</taxon>
    </lineage>
</organism>
<proteinExistence type="inferred from homology"/>
<keyword evidence="3" id="KW-0143">Chaperone</keyword>
<evidence type="ECO:0000256" key="3">
    <source>
        <dbReference type="ARBA" id="ARBA00023186"/>
    </source>
</evidence>
<dbReference type="Gene3D" id="3.40.50.300">
    <property type="entry name" value="P-loop containing nucleotide triphosphate hydrolases"/>
    <property type="match status" value="1"/>
</dbReference>
<dbReference type="PANTHER" id="PTHR13748:SF62">
    <property type="entry name" value="COBW DOMAIN-CONTAINING PROTEIN"/>
    <property type="match status" value="1"/>
</dbReference>
<dbReference type="InterPro" id="IPR027417">
    <property type="entry name" value="P-loop_NTPase"/>
</dbReference>
<dbReference type="InterPro" id="IPR003495">
    <property type="entry name" value="CobW/HypB/UreG_nucleotide-bd"/>
</dbReference>
<evidence type="ECO:0000256" key="6">
    <source>
        <dbReference type="ARBA" id="ARBA00049117"/>
    </source>
</evidence>
<evidence type="ECO:0000256" key="1">
    <source>
        <dbReference type="ARBA" id="ARBA00022741"/>
    </source>
</evidence>
<name>A0A412XSN7_9BACE</name>
<evidence type="ECO:0000313" key="8">
    <source>
        <dbReference type="EMBL" id="RGV48272.1"/>
    </source>
</evidence>
<dbReference type="GO" id="GO:0016787">
    <property type="term" value="F:hydrolase activity"/>
    <property type="evidence" value="ECO:0007669"/>
    <property type="project" value="UniProtKB-KW"/>
</dbReference>
<evidence type="ECO:0000256" key="5">
    <source>
        <dbReference type="ARBA" id="ARBA00045658"/>
    </source>
</evidence>
<dbReference type="Pfam" id="PF07683">
    <property type="entry name" value="CobW_C"/>
    <property type="match status" value="1"/>
</dbReference>
<dbReference type="AlphaFoldDB" id="A0A412XSN7"/>